<organism evidence="3 4">
    <name type="scientific">Guptibacillus hwajinpoensis</name>
    <dbReference type="NCBI Taxonomy" id="208199"/>
    <lineage>
        <taxon>Bacteria</taxon>
        <taxon>Bacillati</taxon>
        <taxon>Bacillota</taxon>
        <taxon>Bacilli</taxon>
        <taxon>Bacillales</taxon>
        <taxon>Guptibacillaceae</taxon>
        <taxon>Guptibacillus</taxon>
    </lineage>
</organism>
<feature type="transmembrane region" description="Helical" evidence="1">
    <location>
        <begin position="7"/>
        <end position="29"/>
    </location>
</feature>
<accession>A0A845EVV8</accession>
<dbReference type="GO" id="GO:0008237">
    <property type="term" value="F:metallopeptidase activity"/>
    <property type="evidence" value="ECO:0007669"/>
    <property type="project" value="UniProtKB-KW"/>
</dbReference>
<protein>
    <submittedName>
        <fullName evidence="3">M48 family metalloprotease</fullName>
    </submittedName>
</protein>
<dbReference type="PANTHER" id="PTHR34978:SF3">
    <property type="entry name" value="SLR0241 PROTEIN"/>
    <property type="match status" value="1"/>
</dbReference>
<gene>
    <name evidence="3" type="ORF">GLW07_02830</name>
</gene>
<proteinExistence type="predicted"/>
<keyword evidence="3" id="KW-0482">Metalloprotease</keyword>
<keyword evidence="3" id="KW-0378">Hydrolase</keyword>
<dbReference type="GO" id="GO:0006508">
    <property type="term" value="P:proteolysis"/>
    <property type="evidence" value="ECO:0007669"/>
    <property type="project" value="UniProtKB-KW"/>
</dbReference>
<keyword evidence="1" id="KW-0472">Membrane</keyword>
<evidence type="ECO:0000256" key="1">
    <source>
        <dbReference type="SAM" id="Phobius"/>
    </source>
</evidence>
<dbReference type="InterPro" id="IPR052173">
    <property type="entry name" value="Beta-lactam_resp_regulator"/>
</dbReference>
<dbReference type="Proteomes" id="UP000447833">
    <property type="component" value="Unassembled WGS sequence"/>
</dbReference>
<evidence type="ECO:0000313" key="4">
    <source>
        <dbReference type="Proteomes" id="UP000447833"/>
    </source>
</evidence>
<feature type="transmembrane region" description="Helical" evidence="1">
    <location>
        <begin position="59"/>
        <end position="81"/>
    </location>
</feature>
<dbReference type="Pfam" id="PF05569">
    <property type="entry name" value="Peptidase_M56"/>
    <property type="match status" value="1"/>
</dbReference>
<dbReference type="PANTHER" id="PTHR34978">
    <property type="entry name" value="POSSIBLE SENSOR-TRANSDUCER PROTEIN BLAR"/>
    <property type="match status" value="1"/>
</dbReference>
<dbReference type="CDD" id="cd07326">
    <property type="entry name" value="M56_BlaR1_MecR1_like"/>
    <property type="match status" value="1"/>
</dbReference>
<keyword evidence="3" id="KW-0645">Protease</keyword>
<feature type="transmembrane region" description="Helical" evidence="1">
    <location>
        <begin position="166"/>
        <end position="184"/>
    </location>
</feature>
<name>A0A845EVV8_9BACL</name>
<evidence type="ECO:0000313" key="3">
    <source>
        <dbReference type="EMBL" id="MYL62285.1"/>
    </source>
</evidence>
<keyword evidence="1" id="KW-1133">Transmembrane helix</keyword>
<evidence type="ECO:0000259" key="2">
    <source>
        <dbReference type="Pfam" id="PF05569"/>
    </source>
</evidence>
<reference evidence="3 4" key="1">
    <citation type="submission" date="2019-11" db="EMBL/GenBank/DDBJ databases">
        <title>Genome sequences of 17 halophilic strains isolated from different environments.</title>
        <authorList>
            <person name="Furrow R.E."/>
        </authorList>
    </citation>
    <scope>NUCLEOTIDE SEQUENCE [LARGE SCALE GENOMIC DNA]</scope>
    <source>
        <strain evidence="3 4">22506_14_FS</strain>
    </source>
</reference>
<dbReference type="RefSeq" id="WP_160918149.1">
    <property type="nucleotide sequence ID" value="NZ_WMEY01000001.1"/>
</dbReference>
<dbReference type="AlphaFoldDB" id="A0A845EVV8"/>
<dbReference type="InterPro" id="IPR008756">
    <property type="entry name" value="Peptidase_M56"/>
</dbReference>
<feature type="transmembrane region" description="Helical" evidence="1">
    <location>
        <begin position="255"/>
        <end position="277"/>
    </location>
</feature>
<keyword evidence="1" id="KW-0812">Transmembrane</keyword>
<feature type="domain" description="Peptidase M56" evidence="2">
    <location>
        <begin position="62"/>
        <end position="242"/>
    </location>
</feature>
<sequence>MKIKQTGLVFTLSLFLVAAVIVQMAMYSLHLFSNWNLMFTVFEACHNLFRAIGLSSMNIFLEVLILSTIALIVIVLMKQIARYITFSKRLSLLQDESVTKKVIVQYDLDQITVITSEAPIALTYGLIKPKIVLSTALVNMLTEEELRAVICHEQFHQQHRDPLKKFLITLFVAAIWYVPILKWVSKHYQTLREIEADKFAMLQTNNMLDLSSALLKLLKNEHRQRDAFVVSFADTSVNDRIQHILSPEKEVHATLPVGTILYSVFIVLGLTVMFTVATP</sequence>
<comment type="caution">
    <text evidence="3">The sequence shown here is derived from an EMBL/GenBank/DDBJ whole genome shotgun (WGS) entry which is preliminary data.</text>
</comment>
<dbReference type="Gene3D" id="3.30.2010.10">
    <property type="entry name" value="Metalloproteases ('zincins'), catalytic domain"/>
    <property type="match status" value="1"/>
</dbReference>
<dbReference type="EMBL" id="WMEY01000001">
    <property type="protein sequence ID" value="MYL62285.1"/>
    <property type="molecule type" value="Genomic_DNA"/>
</dbReference>